<gene>
    <name evidence="14" type="ORF">JF922_18805</name>
</gene>
<keyword evidence="15" id="KW-1185">Reference proteome</keyword>
<organism evidence="14 15">
    <name type="scientific">Candidatus Nephthysia bennettiae</name>
    <dbReference type="NCBI Taxonomy" id="3127016"/>
    <lineage>
        <taxon>Bacteria</taxon>
        <taxon>Bacillati</taxon>
        <taxon>Candidatus Dormiibacterota</taxon>
        <taxon>Candidatus Dormibacteria</taxon>
        <taxon>Candidatus Dormibacterales</taxon>
        <taxon>Candidatus Dormibacteraceae</taxon>
        <taxon>Candidatus Nephthysia</taxon>
    </lineage>
</organism>
<keyword evidence="6 10" id="KW-0812">Transmembrane</keyword>
<evidence type="ECO:0000259" key="13">
    <source>
        <dbReference type="Pfam" id="PF16192"/>
    </source>
</evidence>
<keyword evidence="7 10" id="KW-1133">Transmembrane helix</keyword>
<dbReference type="RefSeq" id="WP_338203811.1">
    <property type="nucleotide sequence ID" value="NZ_JAEKNR010000188.1"/>
</dbReference>
<comment type="similarity">
    <text evidence="3 10">Belongs to the glycosyltransferase 39 family.</text>
</comment>
<feature type="transmembrane region" description="Helical" evidence="10">
    <location>
        <begin position="210"/>
        <end position="227"/>
    </location>
</feature>
<feature type="transmembrane region" description="Helical" evidence="10">
    <location>
        <begin position="233"/>
        <end position="251"/>
    </location>
</feature>
<keyword evidence="4 10" id="KW-0328">Glycosyltransferase</keyword>
<feature type="domain" description="ArnT-like N-terminal" evidence="12">
    <location>
        <begin position="117"/>
        <end position="350"/>
    </location>
</feature>
<dbReference type="InterPro" id="IPR027005">
    <property type="entry name" value="PMT-like"/>
</dbReference>
<evidence type="ECO:0000256" key="9">
    <source>
        <dbReference type="ARBA" id="ARBA00093617"/>
    </source>
</evidence>
<dbReference type="InterPro" id="IPR032421">
    <property type="entry name" value="PMT_4TMC"/>
</dbReference>
<dbReference type="Pfam" id="PF16192">
    <property type="entry name" value="PMT_4TMC"/>
    <property type="match status" value="1"/>
</dbReference>
<feature type="domain" description="Protein O-mannosyl-transferase C-terminal four TM" evidence="13">
    <location>
        <begin position="365"/>
        <end position="551"/>
    </location>
</feature>
<dbReference type="GO" id="GO:0012505">
    <property type="term" value="C:endomembrane system"/>
    <property type="evidence" value="ECO:0007669"/>
    <property type="project" value="UniProtKB-SubCell"/>
</dbReference>
<comment type="subcellular location">
    <subcellularLocation>
        <location evidence="10">Cell membrane</location>
    </subcellularLocation>
    <subcellularLocation>
        <location evidence="1">Endomembrane system</location>
        <topology evidence="1">Multi-pass membrane protein</topology>
    </subcellularLocation>
</comment>
<keyword evidence="8 10" id="KW-0472">Membrane</keyword>
<evidence type="ECO:0000256" key="3">
    <source>
        <dbReference type="ARBA" id="ARBA00007222"/>
    </source>
</evidence>
<keyword evidence="10" id="KW-1003">Cell membrane</keyword>
<feature type="transmembrane region" description="Helical" evidence="10">
    <location>
        <begin position="181"/>
        <end position="203"/>
    </location>
</feature>
<comment type="caution">
    <text evidence="14">The sequence shown here is derived from an EMBL/GenBank/DDBJ whole genome shotgun (WGS) entry which is preliminary data.</text>
</comment>
<evidence type="ECO:0000256" key="11">
    <source>
        <dbReference type="SAM" id="MobiDB-lite"/>
    </source>
</evidence>
<feature type="region of interest" description="Disordered" evidence="11">
    <location>
        <begin position="1"/>
        <end position="30"/>
    </location>
</feature>
<keyword evidence="5 10" id="KW-0808">Transferase</keyword>
<proteinExistence type="inferred from homology"/>
<comment type="pathway">
    <text evidence="2 10">Protein modification; protein glycosylation.</text>
</comment>
<evidence type="ECO:0000256" key="6">
    <source>
        <dbReference type="ARBA" id="ARBA00022692"/>
    </source>
</evidence>
<evidence type="ECO:0000256" key="5">
    <source>
        <dbReference type="ARBA" id="ARBA00022679"/>
    </source>
</evidence>
<dbReference type="AlphaFoldDB" id="A0A934N943"/>
<feature type="transmembrane region" description="Helical" evidence="10">
    <location>
        <begin position="455"/>
        <end position="472"/>
    </location>
</feature>
<evidence type="ECO:0000313" key="15">
    <source>
        <dbReference type="Proteomes" id="UP000612893"/>
    </source>
</evidence>
<dbReference type="GO" id="GO:0004169">
    <property type="term" value="F:dolichyl-phosphate-mannose-protein mannosyltransferase activity"/>
    <property type="evidence" value="ECO:0007669"/>
    <property type="project" value="UniProtKB-UniRule"/>
</dbReference>
<evidence type="ECO:0000256" key="7">
    <source>
        <dbReference type="ARBA" id="ARBA00022989"/>
    </source>
</evidence>
<evidence type="ECO:0000313" key="14">
    <source>
        <dbReference type="EMBL" id="MBJ7600111.1"/>
    </source>
</evidence>
<evidence type="ECO:0000259" key="12">
    <source>
        <dbReference type="Pfam" id="PF02366"/>
    </source>
</evidence>
<evidence type="ECO:0000256" key="4">
    <source>
        <dbReference type="ARBA" id="ARBA00022676"/>
    </source>
</evidence>
<evidence type="ECO:0000256" key="2">
    <source>
        <dbReference type="ARBA" id="ARBA00004922"/>
    </source>
</evidence>
<evidence type="ECO:0000256" key="8">
    <source>
        <dbReference type="ARBA" id="ARBA00023136"/>
    </source>
</evidence>
<dbReference type="PANTHER" id="PTHR10050:SF46">
    <property type="entry name" value="PROTEIN O-MANNOSYL-TRANSFERASE 2"/>
    <property type="match status" value="1"/>
</dbReference>
<dbReference type="GO" id="GO:0005886">
    <property type="term" value="C:plasma membrane"/>
    <property type="evidence" value="ECO:0007669"/>
    <property type="project" value="UniProtKB-SubCell"/>
</dbReference>
<feature type="transmembrane region" description="Helical" evidence="10">
    <location>
        <begin position="520"/>
        <end position="540"/>
    </location>
</feature>
<comment type="function">
    <text evidence="10">Protein O-mannosyltransferase that catalyzes the transfer of a single mannose residue from a polyprenol phospho-mannosyl lipidic donor to the hydroxyl group of selected serine and threonine residues in acceptor proteins.</text>
</comment>
<reference evidence="14" key="1">
    <citation type="submission" date="2020-10" db="EMBL/GenBank/DDBJ databases">
        <title>Ca. Dormibacterota MAGs.</title>
        <authorList>
            <person name="Montgomery K."/>
        </authorList>
    </citation>
    <scope>NUCLEOTIDE SEQUENCE [LARGE SCALE GENOMIC DNA]</scope>
    <source>
        <strain evidence="14">SC8812_S17_10</strain>
    </source>
</reference>
<evidence type="ECO:0000256" key="10">
    <source>
        <dbReference type="RuleBase" id="RU367007"/>
    </source>
</evidence>
<dbReference type="InterPro" id="IPR003342">
    <property type="entry name" value="ArnT-like_N"/>
</dbReference>
<feature type="transmembrane region" description="Helical" evidence="10">
    <location>
        <begin position="263"/>
        <end position="283"/>
    </location>
</feature>
<accession>A0A934N943</accession>
<name>A0A934N943_9BACT</name>
<feature type="transmembrane region" description="Helical" evidence="10">
    <location>
        <begin position="329"/>
        <end position="349"/>
    </location>
</feature>
<protein>
    <recommendedName>
        <fullName evidence="9 10">Polyprenol-phosphate-mannose--protein mannosyltransferase</fullName>
        <ecNumber evidence="10">2.4.1.-</ecNumber>
    </recommendedName>
</protein>
<dbReference type="Pfam" id="PF02366">
    <property type="entry name" value="PMT"/>
    <property type="match status" value="1"/>
</dbReference>
<dbReference type="EMBL" id="JAEKNR010000188">
    <property type="protein sequence ID" value="MBJ7600111.1"/>
    <property type="molecule type" value="Genomic_DNA"/>
</dbReference>
<dbReference type="Proteomes" id="UP000612893">
    <property type="component" value="Unassembled WGS sequence"/>
</dbReference>
<evidence type="ECO:0000256" key="1">
    <source>
        <dbReference type="ARBA" id="ARBA00004127"/>
    </source>
</evidence>
<feature type="transmembrane region" description="Helical" evidence="10">
    <location>
        <begin position="45"/>
        <end position="62"/>
    </location>
</feature>
<dbReference type="PANTHER" id="PTHR10050">
    <property type="entry name" value="DOLICHYL-PHOSPHATE-MANNOSE--PROTEIN MANNOSYLTRANSFERASE"/>
    <property type="match status" value="1"/>
</dbReference>
<sequence length="565" mass="63072">MTAARPALSPEGGAEEHEQEEPQTAGSRPRRGYLLNRLGLQRPDLLVMGALLAVAFFFRFFSPLMPDILARPFSTAPISNCVHSTPVDQKGDPGTLCGLAYPYQPSYAQNGAPPSPPNGQVFDEIYFAVFAHNDLKGISYFDPEPPLSKLIIASGEWTYGWFRATFQGAHGNYADLGFNTFGWRIMSAIFGSLCVPLMYLLAFKLWPRRLFALAAATLVCFDGMFFVQSRIGMIDIFPIFLILLAYTMFLIHLESRSERDALVTLILTGIVCGLAISAKWIALAATVSIVFFLVMRPVAAHVGIGLGNGDRGWRWGSNGGGGLPGGSRAGPYLVIALLAFLVIPATIYLGSWFPFFLRGQFHSIGDLIEYNRQSYEYHAHLTASHPWGSPWFSWPFLYRPVAYYYQYDGLGADAVSGRPLFAGMSNLGNPIIWWASLPAVLSLPYFVFRHRSFPAAVILVGFLTQYLPWVRITRVLFLYHMFGGLVFMILALAFVLVRMQDAGPLRVEFFGDRVLLSTRWLVPAFLAVAVLFFLYFYPVWTALPISDVAYRNGFPVGKMWIPTWF</sequence>
<feature type="transmembrane region" description="Helical" evidence="10">
    <location>
        <begin position="431"/>
        <end position="448"/>
    </location>
</feature>
<dbReference type="EC" id="2.4.1.-" evidence="10"/>
<feature type="transmembrane region" description="Helical" evidence="10">
    <location>
        <begin position="478"/>
        <end position="499"/>
    </location>
</feature>